<feature type="region of interest" description="Disordered" evidence="1">
    <location>
        <begin position="63"/>
        <end position="83"/>
    </location>
</feature>
<protein>
    <submittedName>
        <fullName evidence="2">Uncharacterized protein</fullName>
    </submittedName>
</protein>
<keyword evidence="3" id="KW-1185">Reference proteome</keyword>
<dbReference type="Pfam" id="PF19611">
    <property type="entry name" value="DUF6116"/>
    <property type="match status" value="1"/>
</dbReference>
<evidence type="ECO:0000256" key="1">
    <source>
        <dbReference type="SAM" id="MobiDB-lite"/>
    </source>
</evidence>
<accession>A0A7H0FY35</accession>
<dbReference type="InterPro" id="IPR046119">
    <property type="entry name" value="DUF6116"/>
</dbReference>
<dbReference type="Proteomes" id="UP000516018">
    <property type="component" value="Chromosome"/>
</dbReference>
<evidence type="ECO:0000313" key="2">
    <source>
        <dbReference type="EMBL" id="QNP40951.1"/>
    </source>
</evidence>
<feature type="compositionally biased region" description="Basic and acidic residues" evidence="1">
    <location>
        <begin position="66"/>
        <end position="83"/>
    </location>
</feature>
<dbReference type="RefSeq" id="WP_187712389.1">
    <property type="nucleotide sequence ID" value="NZ_CP060820.1"/>
</dbReference>
<reference evidence="2 3" key="1">
    <citation type="submission" date="2020-08" db="EMBL/GenBank/DDBJ databases">
        <title>Lysobacter sp. II4 sp. nov., isolated from soil.</title>
        <authorList>
            <person name="Woo C.Y."/>
            <person name="Kim J."/>
        </authorList>
    </citation>
    <scope>NUCLEOTIDE SEQUENCE [LARGE SCALE GENOMIC DNA]</scope>
    <source>
        <strain evidence="2 3">II4</strain>
    </source>
</reference>
<sequence length="83" mass="9399">MANPLLLPIIGWARNLRHPTLFKIVAALFLIDLAIPLDDLFPPYFLDELMLGLGTLALASWKKRKEPRDASSERSVIEGESRR</sequence>
<dbReference type="AlphaFoldDB" id="A0A7H0FY35"/>
<organism evidence="2 3">
    <name type="scientific">Agrilutibacter terrestris</name>
    <dbReference type="NCBI Taxonomy" id="2865112"/>
    <lineage>
        <taxon>Bacteria</taxon>
        <taxon>Pseudomonadati</taxon>
        <taxon>Pseudomonadota</taxon>
        <taxon>Gammaproteobacteria</taxon>
        <taxon>Lysobacterales</taxon>
        <taxon>Lysobacteraceae</taxon>
        <taxon>Agrilutibacter</taxon>
    </lineage>
</organism>
<name>A0A7H0FY35_9GAMM</name>
<dbReference type="KEGG" id="lsx:H8B22_01470"/>
<gene>
    <name evidence="2" type="ORF">H8B22_01470</name>
</gene>
<proteinExistence type="predicted"/>
<evidence type="ECO:0000313" key="3">
    <source>
        <dbReference type="Proteomes" id="UP000516018"/>
    </source>
</evidence>
<dbReference type="EMBL" id="CP060820">
    <property type="protein sequence ID" value="QNP40951.1"/>
    <property type="molecule type" value="Genomic_DNA"/>
</dbReference>